<dbReference type="InterPro" id="IPR055357">
    <property type="entry name" value="LRR_At1g61320_AtMIF1"/>
</dbReference>
<feature type="domain" description="F-box" evidence="2">
    <location>
        <begin position="8"/>
        <end position="58"/>
    </location>
</feature>
<dbReference type="InterPro" id="IPR053781">
    <property type="entry name" value="F-box_AtFBL13-like"/>
</dbReference>
<dbReference type="InterPro" id="IPR036047">
    <property type="entry name" value="F-box-like_dom_sf"/>
</dbReference>
<protein>
    <recommendedName>
        <fullName evidence="2">F-box domain-containing protein</fullName>
    </recommendedName>
</protein>
<dbReference type="Gene3D" id="1.20.1280.50">
    <property type="match status" value="1"/>
</dbReference>
<dbReference type="EMBL" id="VEPZ02000519">
    <property type="protein sequence ID" value="KAE8723528.1"/>
    <property type="molecule type" value="Genomic_DNA"/>
</dbReference>
<dbReference type="PROSITE" id="PS50181">
    <property type="entry name" value="FBOX"/>
    <property type="match status" value="1"/>
</dbReference>
<accession>A0A6A3C7I8</accession>
<name>A0A6A3C7I8_HIBSY</name>
<dbReference type="InterPro" id="IPR001810">
    <property type="entry name" value="F-box_dom"/>
</dbReference>
<sequence>MVKKAKHDDMLSNLPDSILSRILSLLPIKNAVSISILSTRWRYLSASLFNLDVNFYLFMRSPPHIVKSFTNFMDKLLFFHAEERIQQFRLNHTYISGIDDSHVCRWIYASLWRGVKELDLVFYNFYNMSMLPTALLFTGTTLVRLKLYMPFVMTVPIYICLPNLKTLELRSIKFEDDDSVKRLFSSCHVLEDLSIFDCDMRNITCLKISNPSLKSLTLVFKYFIMFGLYAIVLDLPSLAYFKYDGHKARNYSMVNMPYLAKADINIYGESGPIEEGLVEFFQQLGNVNSLHLTLEPQALPVLSHKRFDAFGNLLRLQIVNWSNDEWEGAWLLEFLELSPNLQTLVIRKLSKQVSLPMEKVPSCVVYQLKEFKVIDFDEKSSLFNLVTYILKNAAVLEKLIISTSKLMMIEEKFRITKQLLNLPMCSNKCRVIAF</sequence>
<dbReference type="CDD" id="cd22160">
    <property type="entry name" value="F-box_AtFBL13-like"/>
    <property type="match status" value="1"/>
</dbReference>
<dbReference type="InterPro" id="IPR006566">
    <property type="entry name" value="FBD"/>
</dbReference>
<keyword evidence="4" id="KW-1185">Reference proteome</keyword>
<dbReference type="AlphaFoldDB" id="A0A6A3C7I8"/>
<evidence type="ECO:0000313" key="3">
    <source>
        <dbReference type="EMBL" id="KAE8723528.1"/>
    </source>
</evidence>
<keyword evidence="1" id="KW-0812">Transmembrane</keyword>
<evidence type="ECO:0000259" key="2">
    <source>
        <dbReference type="PROSITE" id="PS50181"/>
    </source>
</evidence>
<dbReference type="Proteomes" id="UP000436088">
    <property type="component" value="Unassembled WGS sequence"/>
</dbReference>
<dbReference type="Pfam" id="PF00646">
    <property type="entry name" value="F-box"/>
    <property type="match status" value="1"/>
</dbReference>
<keyword evidence="1" id="KW-1133">Transmembrane helix</keyword>
<feature type="transmembrane region" description="Helical" evidence="1">
    <location>
        <begin position="219"/>
        <end position="241"/>
    </location>
</feature>
<dbReference type="Gene3D" id="3.80.10.10">
    <property type="entry name" value="Ribonuclease Inhibitor"/>
    <property type="match status" value="1"/>
</dbReference>
<dbReference type="PANTHER" id="PTHR31900:SF27">
    <property type="entry name" value="FBD DOMAIN-CONTAINING PROTEIN"/>
    <property type="match status" value="1"/>
</dbReference>
<gene>
    <name evidence="3" type="ORF">F3Y22_tig00012370pilonHSYRG00133</name>
</gene>
<evidence type="ECO:0000256" key="1">
    <source>
        <dbReference type="SAM" id="Phobius"/>
    </source>
</evidence>
<feature type="transmembrane region" description="Helical" evidence="1">
    <location>
        <begin position="120"/>
        <end position="143"/>
    </location>
</feature>
<dbReference type="SUPFAM" id="SSF81383">
    <property type="entry name" value="F-box domain"/>
    <property type="match status" value="1"/>
</dbReference>
<evidence type="ECO:0000313" key="4">
    <source>
        <dbReference type="Proteomes" id="UP000436088"/>
    </source>
</evidence>
<dbReference type="InterPro" id="IPR050232">
    <property type="entry name" value="FBL13/AtMIF1-like"/>
</dbReference>
<dbReference type="SMART" id="SM00579">
    <property type="entry name" value="FBD"/>
    <property type="match status" value="1"/>
</dbReference>
<dbReference type="Pfam" id="PF23622">
    <property type="entry name" value="LRR_At1g61320_AtMIF1"/>
    <property type="match status" value="1"/>
</dbReference>
<keyword evidence="1" id="KW-0472">Membrane</keyword>
<dbReference type="PANTHER" id="PTHR31900">
    <property type="entry name" value="F-BOX/RNI SUPERFAMILY PROTEIN-RELATED"/>
    <property type="match status" value="1"/>
</dbReference>
<reference evidence="3" key="1">
    <citation type="submission" date="2019-09" db="EMBL/GenBank/DDBJ databases">
        <title>Draft genome information of white flower Hibiscus syriacus.</title>
        <authorList>
            <person name="Kim Y.-M."/>
        </authorList>
    </citation>
    <scope>NUCLEOTIDE SEQUENCE [LARGE SCALE GENOMIC DNA]</scope>
    <source>
        <strain evidence="3">YM2019G1</strain>
    </source>
</reference>
<dbReference type="SUPFAM" id="SSF52058">
    <property type="entry name" value="L domain-like"/>
    <property type="match status" value="1"/>
</dbReference>
<organism evidence="3 4">
    <name type="scientific">Hibiscus syriacus</name>
    <name type="common">Rose of Sharon</name>
    <dbReference type="NCBI Taxonomy" id="106335"/>
    <lineage>
        <taxon>Eukaryota</taxon>
        <taxon>Viridiplantae</taxon>
        <taxon>Streptophyta</taxon>
        <taxon>Embryophyta</taxon>
        <taxon>Tracheophyta</taxon>
        <taxon>Spermatophyta</taxon>
        <taxon>Magnoliopsida</taxon>
        <taxon>eudicotyledons</taxon>
        <taxon>Gunneridae</taxon>
        <taxon>Pentapetalae</taxon>
        <taxon>rosids</taxon>
        <taxon>malvids</taxon>
        <taxon>Malvales</taxon>
        <taxon>Malvaceae</taxon>
        <taxon>Malvoideae</taxon>
        <taxon>Hibiscus</taxon>
    </lineage>
</organism>
<dbReference type="InterPro" id="IPR032675">
    <property type="entry name" value="LRR_dom_sf"/>
</dbReference>
<comment type="caution">
    <text evidence="3">The sequence shown here is derived from an EMBL/GenBank/DDBJ whole genome shotgun (WGS) entry which is preliminary data.</text>
</comment>
<proteinExistence type="predicted"/>